<evidence type="ECO:0000313" key="2">
    <source>
        <dbReference type="Proteomes" id="UP000184388"/>
    </source>
</evidence>
<dbReference type="EMBL" id="FRBK01000006">
    <property type="protein sequence ID" value="SHL84355.1"/>
    <property type="molecule type" value="Genomic_DNA"/>
</dbReference>
<reference evidence="2" key="1">
    <citation type="submission" date="2016-11" db="EMBL/GenBank/DDBJ databases">
        <authorList>
            <person name="Jaros S."/>
            <person name="Januszkiewicz K."/>
            <person name="Wedrychowicz H."/>
        </authorList>
    </citation>
    <scope>NUCLEOTIDE SEQUENCE [LARGE SCALE GENOMIC DNA]</scope>
    <source>
        <strain evidence="2">CGMCC 4.3555</strain>
    </source>
</reference>
<name>A0A9X8MUA5_9ACTN</name>
<comment type="caution">
    <text evidence="1">The sequence shown here is derived from an EMBL/GenBank/DDBJ whole genome shotgun (WGS) entry which is preliminary data.</text>
</comment>
<organism evidence="1 2">
    <name type="scientific">Streptomyces yunnanensis</name>
    <dbReference type="NCBI Taxonomy" id="156453"/>
    <lineage>
        <taxon>Bacteria</taxon>
        <taxon>Bacillati</taxon>
        <taxon>Actinomycetota</taxon>
        <taxon>Actinomycetes</taxon>
        <taxon>Kitasatosporales</taxon>
        <taxon>Streptomycetaceae</taxon>
        <taxon>Streptomyces</taxon>
    </lineage>
</organism>
<proteinExistence type="predicted"/>
<dbReference type="AlphaFoldDB" id="A0A9X8MUA5"/>
<sequence>MAAQKSAMDVFDLDVREAADPKEEATTSMEGSSGIPTLCSNQCTGDCCTISHCS</sequence>
<accession>A0A9X8MUA5</accession>
<evidence type="ECO:0000313" key="1">
    <source>
        <dbReference type="EMBL" id="SHL84355.1"/>
    </source>
</evidence>
<protein>
    <submittedName>
        <fullName evidence="1">Uncharacterized protein</fullName>
    </submittedName>
</protein>
<dbReference type="RefSeq" id="WP_167390751.1">
    <property type="nucleotide sequence ID" value="NZ_FRBK01000006.1"/>
</dbReference>
<dbReference type="Proteomes" id="UP000184388">
    <property type="component" value="Unassembled WGS sequence"/>
</dbReference>
<gene>
    <name evidence="1" type="ORF">SAMN05216268_106391</name>
</gene>